<dbReference type="EMBL" id="UINC01029216">
    <property type="protein sequence ID" value="SVB11572.1"/>
    <property type="molecule type" value="Genomic_DNA"/>
</dbReference>
<sequence>MAPDDWVLEESELAPLTKGEVRISTEVLAFQPAQKGQMEVIPGYSDGNLIG</sequence>
<reference evidence="1" key="1">
    <citation type="submission" date="2018-05" db="EMBL/GenBank/DDBJ databases">
        <authorList>
            <person name="Lanie J.A."/>
            <person name="Ng W.-L."/>
            <person name="Kazmierczak K.M."/>
            <person name="Andrzejewski T.M."/>
            <person name="Davidsen T.M."/>
            <person name="Wayne K.J."/>
            <person name="Tettelin H."/>
            <person name="Glass J.I."/>
            <person name="Rusch D."/>
            <person name="Podicherti R."/>
            <person name="Tsui H.-C.T."/>
            <person name="Winkler M.E."/>
        </authorList>
    </citation>
    <scope>NUCLEOTIDE SEQUENCE</scope>
</reference>
<accession>A0A382BE78</accession>
<proteinExistence type="predicted"/>
<organism evidence="1">
    <name type="scientific">marine metagenome</name>
    <dbReference type="NCBI Taxonomy" id="408172"/>
    <lineage>
        <taxon>unclassified sequences</taxon>
        <taxon>metagenomes</taxon>
        <taxon>ecological metagenomes</taxon>
    </lineage>
</organism>
<evidence type="ECO:0000313" key="1">
    <source>
        <dbReference type="EMBL" id="SVB11572.1"/>
    </source>
</evidence>
<gene>
    <name evidence="1" type="ORF">METZ01_LOCUS164426</name>
</gene>
<dbReference type="AlphaFoldDB" id="A0A382BE78"/>
<feature type="non-terminal residue" evidence="1">
    <location>
        <position position="51"/>
    </location>
</feature>
<name>A0A382BE78_9ZZZZ</name>
<protein>
    <submittedName>
        <fullName evidence="1">Uncharacterized protein</fullName>
    </submittedName>
</protein>